<feature type="region of interest" description="Disordered" evidence="13">
    <location>
        <begin position="471"/>
        <end position="542"/>
    </location>
</feature>
<evidence type="ECO:0000256" key="7">
    <source>
        <dbReference type="ARBA" id="ARBA00023155"/>
    </source>
</evidence>
<dbReference type="EMBL" id="RWIC01000023">
    <property type="protein sequence ID" value="TKC52742.1"/>
    <property type="molecule type" value="Genomic_DNA"/>
</dbReference>
<keyword evidence="4" id="KW-0217">Developmental protein</keyword>
<keyword evidence="6 10" id="KW-0238">DNA-binding</keyword>
<dbReference type="InterPro" id="IPR001356">
    <property type="entry name" value="HD"/>
</dbReference>
<evidence type="ECO:0000256" key="6">
    <source>
        <dbReference type="ARBA" id="ARBA00023125"/>
    </source>
</evidence>
<proteinExistence type="inferred from homology"/>
<evidence type="ECO:0000256" key="13">
    <source>
        <dbReference type="SAM" id="MobiDB-lite"/>
    </source>
</evidence>
<protein>
    <recommendedName>
        <fullName evidence="14">Homeobox domain-containing protein</fullName>
    </recommendedName>
</protein>
<dbReference type="Pfam" id="PF00046">
    <property type="entry name" value="Homeodomain"/>
    <property type="match status" value="2"/>
</dbReference>
<feature type="domain" description="Homeobox" evidence="14">
    <location>
        <begin position="556"/>
        <end position="616"/>
    </location>
</feature>
<evidence type="ECO:0000256" key="8">
    <source>
        <dbReference type="ARBA" id="ARBA00023163"/>
    </source>
</evidence>
<dbReference type="PANTHER" id="PTHR45659">
    <property type="entry name" value="HOMEOBOX PROTEIN HOX"/>
    <property type="match status" value="1"/>
</dbReference>
<evidence type="ECO:0000259" key="14">
    <source>
        <dbReference type="PROSITE" id="PS50071"/>
    </source>
</evidence>
<dbReference type="FunFam" id="1.10.10.60:FF:000879">
    <property type="match status" value="1"/>
</dbReference>
<dbReference type="GO" id="GO:0000981">
    <property type="term" value="F:DNA-binding transcription factor activity, RNA polymerase II-specific"/>
    <property type="evidence" value="ECO:0007669"/>
    <property type="project" value="InterPro"/>
</dbReference>
<evidence type="ECO:0000256" key="12">
    <source>
        <dbReference type="RuleBase" id="RU004442"/>
    </source>
</evidence>
<evidence type="ECO:0000256" key="10">
    <source>
        <dbReference type="PROSITE-ProRule" id="PRU00108"/>
    </source>
</evidence>
<evidence type="ECO:0000256" key="9">
    <source>
        <dbReference type="ARBA" id="ARBA00023242"/>
    </source>
</evidence>
<evidence type="ECO:0000256" key="3">
    <source>
        <dbReference type="ARBA" id="ARBA00009107"/>
    </source>
</evidence>
<dbReference type="CDD" id="cd00086">
    <property type="entry name" value="homeodomain"/>
    <property type="match status" value="2"/>
</dbReference>
<evidence type="ECO:0000256" key="4">
    <source>
        <dbReference type="ARBA" id="ARBA00022473"/>
    </source>
</evidence>
<feature type="DNA-binding region" description="Homeobox" evidence="10">
    <location>
        <begin position="141"/>
        <end position="200"/>
    </location>
</feature>
<dbReference type="GO" id="GO:0009952">
    <property type="term" value="P:anterior/posterior pattern specification"/>
    <property type="evidence" value="ECO:0007669"/>
    <property type="project" value="TreeGrafter"/>
</dbReference>
<evidence type="ECO:0000256" key="1">
    <source>
        <dbReference type="ARBA" id="ARBA00003263"/>
    </source>
</evidence>
<comment type="function">
    <text evidence="1">Sequence-specific transcription factor which is part of a developmental regulatory system that provides cells with specific positional identities on the anterior-posterior axis.</text>
</comment>
<feature type="compositionally biased region" description="Basic and acidic residues" evidence="13">
    <location>
        <begin position="510"/>
        <end position="525"/>
    </location>
</feature>
<keyword evidence="9 10" id="KW-0539">Nucleus</keyword>
<feature type="compositionally biased region" description="Low complexity" evidence="13">
    <location>
        <begin position="249"/>
        <end position="259"/>
    </location>
</feature>
<feature type="compositionally biased region" description="Pro residues" evidence="13">
    <location>
        <begin position="286"/>
        <end position="304"/>
    </location>
</feature>
<dbReference type="InterPro" id="IPR017970">
    <property type="entry name" value="Homeobox_CS"/>
</dbReference>
<dbReference type="InterPro" id="IPR009057">
    <property type="entry name" value="Homeodomain-like_sf"/>
</dbReference>
<dbReference type="PROSITE" id="PS00032">
    <property type="entry name" value="ANTENNAPEDIA"/>
    <property type="match status" value="2"/>
</dbReference>
<dbReference type="PANTHER" id="PTHR45659:SF1">
    <property type="entry name" value="HOMEOBOX PROTEIN HOX-C6"/>
    <property type="match status" value="1"/>
</dbReference>
<gene>
    <name evidence="15" type="ORF">EI555_004602</name>
</gene>
<evidence type="ECO:0000313" key="16">
    <source>
        <dbReference type="Proteomes" id="UP000308365"/>
    </source>
</evidence>
<evidence type="ECO:0000256" key="5">
    <source>
        <dbReference type="ARBA" id="ARBA00023015"/>
    </source>
</evidence>
<comment type="subcellular location">
    <subcellularLocation>
        <location evidence="2 10 11">Nucleus</location>
    </subcellularLocation>
</comment>
<keyword evidence="5" id="KW-0805">Transcription regulation</keyword>
<keyword evidence="7 10" id="KW-0371">Homeobox</keyword>
<evidence type="ECO:0000256" key="2">
    <source>
        <dbReference type="ARBA" id="ARBA00004123"/>
    </source>
</evidence>
<accession>A0A4U1FR72</accession>
<dbReference type="PRINTS" id="PR00025">
    <property type="entry name" value="ANTENNAPEDIA"/>
</dbReference>
<dbReference type="PROSITE" id="PS00027">
    <property type="entry name" value="HOMEOBOX_1"/>
    <property type="match status" value="2"/>
</dbReference>
<feature type="region of interest" description="Disordered" evidence="13">
    <location>
        <begin position="202"/>
        <end position="362"/>
    </location>
</feature>
<dbReference type="SMART" id="SM00389">
    <property type="entry name" value="HOX"/>
    <property type="match status" value="2"/>
</dbReference>
<dbReference type="InterPro" id="IPR050296">
    <property type="entry name" value="Antp_homeobox"/>
</dbReference>
<evidence type="ECO:0000313" key="15">
    <source>
        <dbReference type="EMBL" id="TKC52742.1"/>
    </source>
</evidence>
<dbReference type="PROSITE" id="PS50071">
    <property type="entry name" value="HOMEOBOX_2"/>
    <property type="match status" value="2"/>
</dbReference>
<feature type="domain" description="Homeobox" evidence="14">
    <location>
        <begin position="139"/>
        <end position="199"/>
    </location>
</feature>
<dbReference type="Gene3D" id="1.10.10.60">
    <property type="entry name" value="Homeodomain-like"/>
    <property type="match status" value="2"/>
</dbReference>
<reference evidence="16" key="1">
    <citation type="journal article" date="2019" name="IScience">
        <title>Narwhal Genome Reveals Long-Term Low Genetic Diversity despite Current Large Abundance Size.</title>
        <authorList>
            <person name="Westbury M.V."/>
            <person name="Petersen B."/>
            <person name="Garde E."/>
            <person name="Heide-Jorgensen M.P."/>
            <person name="Lorenzen E.D."/>
        </authorList>
    </citation>
    <scope>NUCLEOTIDE SEQUENCE [LARGE SCALE GENOMIC DNA]</scope>
</reference>
<sequence length="625" mass="69907">MNSYFTNPSLSCHLAGGQDVLPNVALNSTAYDPVRHFSTYGAAVAQNRIYSTPFYSPQENVVFSSSRGPYDYGSNSFYQEKDMLSNCRQNTLGHNTQTSIAQDFSSEQGRTAPQDQKASIQIYPWMQRMNSHSGVGYGADRRRGRQIYSRYQTLELEKEFHFNRYLTRRRRIEIANALCLTERQIKIWFQNRRMKWKKESNLTSTLSGGGGGAAVDSLGGKEEKREETEEEKQKETWPPTLSAPPTPAPAQRAGSRARGPPLPGLRARRGSRGGREAQVGRVVIPQQPPGPARSPRPAPLPQQMPSPGELFLKNPGDHYGILQTVTISVSPPPTPRSEEGGAAGSQQGSPRPAPGRLLRNDKERDISTYKLCTLENKKPLNFKESQITLNQKGCRKIFWALPAMSSYVANSFYKQSPNIPAYNMQTCGNYGSASEVQASRYCYGGLDLSITFPPPAPSNSLHGVDMAANPRAHPDRPACSAAAAPGHALGRDEAAPLNPGMYSQKAARPALEERAKSSGEIKEEQAQTGQPAGLSQPPAPPQIYPWMTKLHMSHETDGKRSRTSYTRYQTLELEKEFHFNRYLTRRRRIEIANNLCLNERQIKIWFQNRRMKWKKDSKMKSKEAL</sequence>
<organism evidence="15 16">
    <name type="scientific">Monodon monoceros</name>
    <name type="common">Narwhal</name>
    <name type="synonym">Ceratodon monodon</name>
    <dbReference type="NCBI Taxonomy" id="40151"/>
    <lineage>
        <taxon>Eukaryota</taxon>
        <taxon>Metazoa</taxon>
        <taxon>Chordata</taxon>
        <taxon>Craniata</taxon>
        <taxon>Vertebrata</taxon>
        <taxon>Euteleostomi</taxon>
        <taxon>Mammalia</taxon>
        <taxon>Eutheria</taxon>
        <taxon>Laurasiatheria</taxon>
        <taxon>Artiodactyla</taxon>
        <taxon>Whippomorpha</taxon>
        <taxon>Cetacea</taxon>
        <taxon>Odontoceti</taxon>
        <taxon>Monodontidae</taxon>
        <taxon>Monodon</taxon>
    </lineage>
</organism>
<dbReference type="Proteomes" id="UP000308365">
    <property type="component" value="Unassembled WGS sequence"/>
</dbReference>
<feature type="DNA-binding region" description="Homeobox" evidence="10">
    <location>
        <begin position="558"/>
        <end position="617"/>
    </location>
</feature>
<feature type="compositionally biased region" description="Low complexity" evidence="13">
    <location>
        <begin position="477"/>
        <end position="488"/>
    </location>
</feature>
<comment type="caution">
    <text evidence="15">The sequence shown here is derived from an EMBL/GenBank/DDBJ whole genome shotgun (WGS) entry which is preliminary data.</text>
</comment>
<name>A0A4U1FR72_MONMO</name>
<dbReference type="InterPro" id="IPR020479">
    <property type="entry name" value="HD_metazoa"/>
</dbReference>
<feature type="compositionally biased region" description="Basic and acidic residues" evidence="13">
    <location>
        <begin position="219"/>
        <end position="235"/>
    </location>
</feature>
<dbReference type="GO" id="GO:0005634">
    <property type="term" value="C:nucleus"/>
    <property type="evidence" value="ECO:0007669"/>
    <property type="project" value="UniProtKB-SubCell"/>
</dbReference>
<dbReference type="SUPFAM" id="SSF46689">
    <property type="entry name" value="Homeodomain-like"/>
    <property type="match status" value="2"/>
</dbReference>
<evidence type="ECO:0000256" key="11">
    <source>
        <dbReference type="RuleBase" id="RU000682"/>
    </source>
</evidence>
<dbReference type="GO" id="GO:0000978">
    <property type="term" value="F:RNA polymerase II cis-regulatory region sequence-specific DNA binding"/>
    <property type="evidence" value="ECO:0007669"/>
    <property type="project" value="TreeGrafter"/>
</dbReference>
<comment type="similarity">
    <text evidence="3 12">Belongs to the Antp homeobox family.</text>
</comment>
<dbReference type="InterPro" id="IPR001827">
    <property type="entry name" value="Homeobox_Antennapedia_CS"/>
</dbReference>
<dbReference type="FunFam" id="1.10.10.60:FF:000055">
    <property type="entry name" value="Homeobox protein Hox-A5"/>
    <property type="match status" value="1"/>
</dbReference>
<dbReference type="InterPro" id="IPR017995">
    <property type="entry name" value="Homeobox_antennapedia"/>
</dbReference>
<keyword evidence="8" id="KW-0804">Transcription</keyword>
<dbReference type="AlphaFoldDB" id="A0A4U1FR72"/>
<dbReference type="PRINTS" id="PR00024">
    <property type="entry name" value="HOMEOBOX"/>
</dbReference>